<sequence length="399" mass="44271">MATTEKKGLPRLVRALDEHWLLRHGLFWLANTAFLMWLFIVVCRQTADWGLALRDSLLIVVGTQVPAIYALLYGVLPLLWGSTPRRGRFLLLVTLWFWLALGLTFALRFFVLVPLRAGIVSPFPDFHNVLATGSHMPTLLIAGVAACLRVYRQWRQKELANVVLSQENYQAELQLLKAQIHPHFLFNTLNNLYALTLRQSDQAPVVVERLTGLLDFVVKQGSAPSVALADEVALLRNYIALQQLRYGARLTLVFEAEDIPAQGRIAPLLLLPLVENAFKHGSAEQVGQAHIRIALAVEGSRFSCVITNTKNADAAAGSPGIGLRNVRQRLQLLYPQRHQLTIEAHPDTFTVGLLLELPALPAATASEPGRLPTAIPDRLKVRRPEPAHLVLEAASLPRS</sequence>
<dbReference type="PANTHER" id="PTHR34220">
    <property type="entry name" value="SENSOR HISTIDINE KINASE YPDA"/>
    <property type="match status" value="1"/>
</dbReference>
<dbReference type="PANTHER" id="PTHR34220:SF7">
    <property type="entry name" value="SENSOR HISTIDINE KINASE YPDA"/>
    <property type="match status" value="1"/>
</dbReference>
<comment type="caution">
    <text evidence="3">The sequence shown here is derived from an EMBL/GenBank/DDBJ whole genome shotgun (WGS) entry which is preliminary data.</text>
</comment>
<keyword evidence="1" id="KW-0812">Transmembrane</keyword>
<dbReference type="SUPFAM" id="SSF55874">
    <property type="entry name" value="ATPase domain of HSP90 chaperone/DNA topoisomerase II/histidine kinase"/>
    <property type="match status" value="1"/>
</dbReference>
<dbReference type="InterPro" id="IPR036890">
    <property type="entry name" value="HATPase_C_sf"/>
</dbReference>
<gene>
    <name evidence="3" type="ORF">LGH74_12480</name>
</gene>
<reference evidence="3" key="1">
    <citation type="submission" date="2021-10" db="EMBL/GenBank/DDBJ databases">
        <authorList>
            <person name="Dean J.D."/>
            <person name="Kim M.K."/>
            <person name="Newey C.N."/>
            <person name="Stoker T.S."/>
            <person name="Thompson D.W."/>
            <person name="Grose J.H."/>
        </authorList>
    </citation>
    <scope>NUCLEOTIDE SEQUENCE</scope>
    <source>
        <strain evidence="3">BT178</strain>
    </source>
</reference>
<feature type="domain" description="Signal transduction histidine kinase internal region" evidence="2">
    <location>
        <begin position="171"/>
        <end position="250"/>
    </location>
</feature>
<dbReference type="InterPro" id="IPR050640">
    <property type="entry name" value="Bact_2-comp_sensor_kinase"/>
</dbReference>
<organism evidence="3 4">
    <name type="scientific">Hymenobacter lucidus</name>
    <dbReference type="NCBI Taxonomy" id="2880930"/>
    <lineage>
        <taxon>Bacteria</taxon>
        <taxon>Pseudomonadati</taxon>
        <taxon>Bacteroidota</taxon>
        <taxon>Cytophagia</taxon>
        <taxon>Cytophagales</taxon>
        <taxon>Hymenobacteraceae</taxon>
        <taxon>Hymenobacter</taxon>
    </lineage>
</organism>
<dbReference type="Pfam" id="PF06580">
    <property type="entry name" value="His_kinase"/>
    <property type="match status" value="1"/>
</dbReference>
<dbReference type="RefSeq" id="WP_226176181.1">
    <property type="nucleotide sequence ID" value="NZ_JAJADR010000003.1"/>
</dbReference>
<dbReference type="InterPro" id="IPR010559">
    <property type="entry name" value="Sig_transdc_His_kin_internal"/>
</dbReference>
<keyword evidence="4" id="KW-1185">Reference proteome</keyword>
<evidence type="ECO:0000259" key="2">
    <source>
        <dbReference type="Pfam" id="PF06580"/>
    </source>
</evidence>
<accession>A0ABS8ATV0</accession>
<evidence type="ECO:0000256" key="1">
    <source>
        <dbReference type="SAM" id="Phobius"/>
    </source>
</evidence>
<keyword evidence="3" id="KW-0418">Kinase</keyword>
<feature type="transmembrane region" description="Helical" evidence="1">
    <location>
        <begin position="89"/>
        <end position="110"/>
    </location>
</feature>
<keyword evidence="1" id="KW-1133">Transmembrane helix</keyword>
<name>A0ABS8ATV0_9BACT</name>
<protein>
    <submittedName>
        <fullName evidence="3">Histidine kinase</fullName>
    </submittedName>
</protein>
<evidence type="ECO:0000313" key="4">
    <source>
        <dbReference type="Proteomes" id="UP001165296"/>
    </source>
</evidence>
<dbReference type="GO" id="GO:0016301">
    <property type="term" value="F:kinase activity"/>
    <property type="evidence" value="ECO:0007669"/>
    <property type="project" value="UniProtKB-KW"/>
</dbReference>
<keyword evidence="3" id="KW-0808">Transferase</keyword>
<keyword evidence="1" id="KW-0472">Membrane</keyword>
<dbReference type="EMBL" id="JAJADR010000003">
    <property type="protein sequence ID" value="MCB2408796.1"/>
    <property type="molecule type" value="Genomic_DNA"/>
</dbReference>
<proteinExistence type="predicted"/>
<feature type="transmembrane region" description="Helical" evidence="1">
    <location>
        <begin position="21"/>
        <end position="42"/>
    </location>
</feature>
<evidence type="ECO:0000313" key="3">
    <source>
        <dbReference type="EMBL" id="MCB2408796.1"/>
    </source>
</evidence>
<feature type="transmembrane region" description="Helical" evidence="1">
    <location>
        <begin position="57"/>
        <end position="80"/>
    </location>
</feature>
<dbReference type="Proteomes" id="UP001165296">
    <property type="component" value="Unassembled WGS sequence"/>
</dbReference>
<feature type="transmembrane region" description="Helical" evidence="1">
    <location>
        <begin position="130"/>
        <end position="151"/>
    </location>
</feature>
<dbReference type="Gene3D" id="3.30.565.10">
    <property type="entry name" value="Histidine kinase-like ATPase, C-terminal domain"/>
    <property type="match status" value="1"/>
</dbReference>